<comment type="caution">
    <text evidence="1">The sequence shown here is derived from an EMBL/GenBank/DDBJ whole genome shotgun (WGS) entry which is preliminary data.</text>
</comment>
<organism evidence="1 2">
    <name type="scientific">Candidatus Ventrousia excrementavium</name>
    <dbReference type="NCBI Taxonomy" id="2840961"/>
    <lineage>
        <taxon>Bacteria</taxon>
        <taxon>Bacillati</taxon>
        <taxon>Bacillota</taxon>
        <taxon>Clostridia</taxon>
        <taxon>Eubacteriales</taxon>
        <taxon>Clostridiaceae</taxon>
        <taxon>Clostridiaceae incertae sedis</taxon>
        <taxon>Candidatus Ventrousia</taxon>
    </lineage>
</organism>
<reference evidence="1" key="1">
    <citation type="submission" date="2020-10" db="EMBL/GenBank/DDBJ databases">
        <authorList>
            <person name="Gilroy R."/>
        </authorList>
    </citation>
    <scope>NUCLEOTIDE SEQUENCE</scope>
    <source>
        <strain evidence="1">CHK191-8634</strain>
    </source>
</reference>
<reference evidence="1" key="2">
    <citation type="journal article" date="2021" name="PeerJ">
        <title>Extensive microbial diversity within the chicken gut microbiome revealed by metagenomics and culture.</title>
        <authorList>
            <person name="Gilroy R."/>
            <person name="Ravi A."/>
            <person name="Getino M."/>
            <person name="Pursley I."/>
            <person name="Horton D.L."/>
            <person name="Alikhan N.F."/>
            <person name="Baker D."/>
            <person name="Gharbi K."/>
            <person name="Hall N."/>
            <person name="Watson M."/>
            <person name="Adriaenssens E.M."/>
            <person name="Foster-Nyarko E."/>
            <person name="Jarju S."/>
            <person name="Secka A."/>
            <person name="Antonio M."/>
            <person name="Oren A."/>
            <person name="Chaudhuri R.R."/>
            <person name="La Ragione R."/>
            <person name="Hildebrand F."/>
            <person name="Pallen M.J."/>
        </authorList>
    </citation>
    <scope>NUCLEOTIDE SEQUENCE</scope>
    <source>
        <strain evidence="1">CHK191-8634</strain>
    </source>
</reference>
<dbReference type="Proteomes" id="UP000824073">
    <property type="component" value="Unassembled WGS sequence"/>
</dbReference>
<accession>A0A9D1LMA4</accession>
<proteinExistence type="predicted"/>
<evidence type="ECO:0000313" key="1">
    <source>
        <dbReference type="EMBL" id="HIU44460.1"/>
    </source>
</evidence>
<dbReference type="Gene3D" id="2.60.40.1120">
    <property type="entry name" value="Carboxypeptidase-like, regulatory domain"/>
    <property type="match status" value="1"/>
</dbReference>
<dbReference type="EMBL" id="DVMR01000067">
    <property type="protein sequence ID" value="HIU44460.1"/>
    <property type="molecule type" value="Genomic_DNA"/>
</dbReference>
<dbReference type="AlphaFoldDB" id="A0A9D1LMA4"/>
<dbReference type="SUPFAM" id="SSF49464">
    <property type="entry name" value="Carboxypeptidase regulatory domain-like"/>
    <property type="match status" value="1"/>
</dbReference>
<gene>
    <name evidence="1" type="ORF">IAB67_09210</name>
</gene>
<protein>
    <submittedName>
        <fullName evidence="1">Uncharacterized protein</fullName>
    </submittedName>
</protein>
<dbReference type="InterPro" id="IPR008969">
    <property type="entry name" value="CarboxyPept-like_regulatory"/>
</dbReference>
<evidence type="ECO:0000313" key="2">
    <source>
        <dbReference type="Proteomes" id="UP000824073"/>
    </source>
</evidence>
<name>A0A9D1LMA4_9CLOT</name>
<sequence length="248" mass="27546">MRTLSRVSAAFLLLDGRDKTPVLGATILVDGVRQKTVSKGDGHYVFINLPLTEHEYEISALNYHPVRRVLDASPELLPEIVPMQYAPDSPRLRSIPHYRVRFCRGGRPLDGETVTVTLQTPVGSLRVIEKAEKGAWHLTLGGGYAPAVLYQTFEAGPAGELMTTVFDRAAGTYELRRPLGCALREGTLLHPKWQLETDRNGVAVLPFIGFFMQRDELELLFAWQDKKVSVTAAPPGGTCLMNIDFQEE</sequence>